<dbReference type="SUPFAM" id="SSF53597">
    <property type="entry name" value="Dihydrofolate reductase-like"/>
    <property type="match status" value="1"/>
</dbReference>
<protein>
    <submittedName>
        <fullName evidence="3">Dihydrofolate reductase</fullName>
        <ecNumber evidence="3">1.5.1.3</ecNumber>
    </submittedName>
</protein>
<dbReference type="RefSeq" id="WP_035763084.1">
    <property type="nucleotide sequence ID" value="NZ_AP019717.1"/>
</dbReference>
<dbReference type="Proteomes" id="UP000515243">
    <property type="component" value="Chromosome 2"/>
</dbReference>
<dbReference type="Gene3D" id="3.40.430.10">
    <property type="entry name" value="Dihydrofolate Reductase, subunit A"/>
    <property type="match status" value="1"/>
</dbReference>
<proteinExistence type="predicted"/>
<feature type="domain" description="Bacterial bifunctional deaminase-reductase C-terminal" evidence="1">
    <location>
        <begin position="4"/>
        <end position="58"/>
    </location>
</feature>
<reference evidence="2 4" key="1">
    <citation type="submission" date="2019-05" db="EMBL/GenBank/DDBJ databases">
        <authorList>
            <person name="Schori C."/>
            <person name="Ahrens C."/>
        </authorList>
    </citation>
    <scope>NUCLEOTIDE SEQUENCE [LARGE SCALE GENOMIC DNA]</scope>
    <source>
        <strain evidence="2 4">DSM 10702</strain>
    </source>
</reference>
<keyword evidence="3" id="KW-0560">Oxidoreductase</keyword>
<dbReference type="EMBL" id="CACRTU010000014">
    <property type="protein sequence ID" value="VYU12191.1"/>
    <property type="molecule type" value="Genomic_DNA"/>
</dbReference>
<evidence type="ECO:0000313" key="3">
    <source>
        <dbReference type="EMBL" id="VYU12191.1"/>
    </source>
</evidence>
<dbReference type="PANTHER" id="PTHR38011:SF11">
    <property type="entry name" value="2,5-DIAMINO-6-RIBOSYLAMINO-4(3H)-PYRIMIDINONE 5'-PHOSPHATE REDUCTASE"/>
    <property type="match status" value="1"/>
</dbReference>
<dbReference type="GeneID" id="92946510"/>
<dbReference type="EMBL" id="CP040627">
    <property type="protein sequence ID" value="QMW93199.1"/>
    <property type="molecule type" value="Genomic_DNA"/>
</dbReference>
<evidence type="ECO:0000313" key="2">
    <source>
        <dbReference type="EMBL" id="QMW93199.1"/>
    </source>
</evidence>
<dbReference type="GO" id="GO:0004146">
    <property type="term" value="F:dihydrofolate reductase activity"/>
    <property type="evidence" value="ECO:0007669"/>
    <property type="project" value="UniProtKB-EC"/>
</dbReference>
<reference evidence="3" key="2">
    <citation type="submission" date="2019-11" db="EMBL/GenBank/DDBJ databases">
        <authorList>
            <person name="Feng L."/>
        </authorList>
    </citation>
    <scope>NUCLEOTIDE SEQUENCE</scope>
    <source>
        <strain evidence="3">CButyricumLFYP62</strain>
    </source>
</reference>
<dbReference type="AlphaFoldDB" id="A0A6N3CCA2"/>
<dbReference type="InterPro" id="IPR050765">
    <property type="entry name" value="Riboflavin_Biosynth_HTPR"/>
</dbReference>
<dbReference type="InterPro" id="IPR024072">
    <property type="entry name" value="DHFR-like_dom_sf"/>
</dbReference>
<dbReference type="GO" id="GO:0008703">
    <property type="term" value="F:5-amino-6-(5-phosphoribosylamino)uracil reductase activity"/>
    <property type="evidence" value="ECO:0007669"/>
    <property type="project" value="InterPro"/>
</dbReference>
<dbReference type="GO" id="GO:0009231">
    <property type="term" value="P:riboflavin biosynthetic process"/>
    <property type="evidence" value="ECO:0007669"/>
    <property type="project" value="InterPro"/>
</dbReference>
<feature type="domain" description="Bacterial bifunctional deaminase-reductase C-terminal" evidence="1">
    <location>
        <begin position="94"/>
        <end position="162"/>
    </location>
</feature>
<gene>
    <name evidence="3" type="primary">folA</name>
    <name evidence="3" type="ORF">CBLFYP62_01502</name>
    <name evidence="2" type="ORF">FF104_20005</name>
</gene>
<dbReference type="InterPro" id="IPR002734">
    <property type="entry name" value="RibDG_C"/>
</dbReference>
<dbReference type="EC" id="1.5.1.3" evidence="3"/>
<evidence type="ECO:0000259" key="1">
    <source>
        <dbReference type="Pfam" id="PF01872"/>
    </source>
</evidence>
<accession>A0A6N3CCA2</accession>
<dbReference type="Pfam" id="PF01872">
    <property type="entry name" value="RibD_C"/>
    <property type="match status" value="2"/>
</dbReference>
<organism evidence="3">
    <name type="scientific">Clostridium butyricum</name>
    <dbReference type="NCBI Taxonomy" id="1492"/>
    <lineage>
        <taxon>Bacteria</taxon>
        <taxon>Bacillati</taxon>
        <taxon>Bacillota</taxon>
        <taxon>Clostridia</taxon>
        <taxon>Eubacteriales</taxon>
        <taxon>Clostridiaceae</taxon>
        <taxon>Clostridium</taxon>
    </lineage>
</organism>
<evidence type="ECO:0000313" key="4">
    <source>
        <dbReference type="Proteomes" id="UP000515243"/>
    </source>
</evidence>
<dbReference type="PANTHER" id="PTHR38011">
    <property type="entry name" value="DIHYDROFOLATE REDUCTASE FAMILY PROTEIN (AFU_ORTHOLOGUE AFUA_8G06820)"/>
    <property type="match status" value="1"/>
</dbReference>
<name>A0A6N3CCA2_CLOBU</name>
<sequence length="175" mass="20036">MNGKIILNLAISLDGYIADKNGGFDWIVGDGHSTLNTENKWDYDKFLENIDVVVMGRNCYDQNFHNDYKNKDVYITTSKNIADYENYHFISGNICKTINDLKNEGKNIFLFGGGHMIDDFIKADIIDEYIIGIIPTILGSGRKLFLENNPKIDLNLQYYSVENGIVVMKYSKRNK</sequence>